<feature type="domain" description="Trafficking protein particle complex II-specific subunit 65 IgD3" evidence="1">
    <location>
        <begin position="414"/>
        <end position="566"/>
    </location>
</feature>
<gene>
    <name evidence="2" type="ORF">BT63DRAFT_292685</name>
</gene>
<sequence>MAERSTAIAEAAIAEVVVPNASDVDLQDLFQAWDGEIPEDSTSMVPFIEPRQFILLDELLTAYVLLRIPALDEDELKQFISRLAITVETRATGQIIDKPGDARNPAVVREATEALSAEAVNISEEPLMCATEIQPEDDAEPQQYLFLFWKVIIPIGRPKTRLQKLAVFFNPITVLNPPKAFFGNNHDNEYLPSIMPTSTNLLQSFTSDPSLAGINPHLSASRITRPFPSAPALNESSRPIKIGARRLFRAAPAFLWRIRFLRFPGLAEKDAILACFDIEITPFAACDVSLDSISLKLSSGSYEAIGVNLPQRGRPAEQFTLTYKILPPSLSDRQIPDPGASRSLTISLSSTILVSDICIPKVKIKWKTALELPPSRPTSRAGPMPLTPLEPLSSIEHDALVMTGEVIEFPSAPAVAEGVSLTISGPEKIVAEEAFSWEVLIVNRSERPQRFALIPIPKRKATDIYAAARRPSSTGSSIGSNGRMVNPVLDDNILYSTQKGSTIEPAEILCLTPDVRVGALGPSACYVAELQFLPMKAGVLQLEALRLVDLATQQTVDIRQLPDIVVCAKS</sequence>
<dbReference type="GO" id="GO:1990071">
    <property type="term" value="C:TRAPPII protein complex"/>
    <property type="evidence" value="ECO:0007669"/>
    <property type="project" value="InterPro"/>
</dbReference>
<dbReference type="PANTHER" id="PTHR28159">
    <property type="entry name" value="TRAFFICKING PROTEIN PARTICLE COMPLEX II-SPECIFIC SUBUNIT 65"/>
    <property type="match status" value="1"/>
</dbReference>
<evidence type="ECO:0000313" key="3">
    <source>
        <dbReference type="Proteomes" id="UP000799302"/>
    </source>
</evidence>
<dbReference type="Pfam" id="PF12735">
    <property type="entry name" value="IgD3_Trs65"/>
    <property type="match status" value="1"/>
</dbReference>
<proteinExistence type="predicted"/>
<dbReference type="AlphaFoldDB" id="A0A6A6U5A2"/>
<dbReference type="EMBL" id="MU004237">
    <property type="protein sequence ID" value="KAF2667455.1"/>
    <property type="molecule type" value="Genomic_DNA"/>
</dbReference>
<dbReference type="GO" id="GO:0005802">
    <property type="term" value="C:trans-Golgi network"/>
    <property type="evidence" value="ECO:0007669"/>
    <property type="project" value="TreeGrafter"/>
</dbReference>
<dbReference type="Proteomes" id="UP000799302">
    <property type="component" value="Unassembled WGS sequence"/>
</dbReference>
<evidence type="ECO:0000313" key="2">
    <source>
        <dbReference type="EMBL" id="KAF2667455.1"/>
    </source>
</evidence>
<reference evidence="2" key="1">
    <citation type="journal article" date="2020" name="Stud. Mycol.">
        <title>101 Dothideomycetes genomes: a test case for predicting lifestyles and emergence of pathogens.</title>
        <authorList>
            <person name="Haridas S."/>
            <person name="Albert R."/>
            <person name="Binder M."/>
            <person name="Bloem J."/>
            <person name="Labutti K."/>
            <person name="Salamov A."/>
            <person name="Andreopoulos B."/>
            <person name="Baker S."/>
            <person name="Barry K."/>
            <person name="Bills G."/>
            <person name="Bluhm B."/>
            <person name="Cannon C."/>
            <person name="Castanera R."/>
            <person name="Culley D."/>
            <person name="Daum C."/>
            <person name="Ezra D."/>
            <person name="Gonzalez J."/>
            <person name="Henrissat B."/>
            <person name="Kuo A."/>
            <person name="Liang C."/>
            <person name="Lipzen A."/>
            <person name="Lutzoni F."/>
            <person name="Magnuson J."/>
            <person name="Mondo S."/>
            <person name="Nolan M."/>
            <person name="Ohm R."/>
            <person name="Pangilinan J."/>
            <person name="Park H.-J."/>
            <person name="Ramirez L."/>
            <person name="Alfaro M."/>
            <person name="Sun H."/>
            <person name="Tritt A."/>
            <person name="Yoshinaga Y."/>
            <person name="Zwiers L.-H."/>
            <person name="Turgeon B."/>
            <person name="Goodwin S."/>
            <person name="Spatafora J."/>
            <person name="Crous P."/>
            <person name="Grigoriev I."/>
        </authorList>
    </citation>
    <scope>NUCLEOTIDE SEQUENCE</scope>
    <source>
        <strain evidence="2">CBS 115976</strain>
    </source>
</reference>
<dbReference type="OrthoDB" id="5345392at2759"/>
<keyword evidence="3" id="KW-1185">Reference proteome</keyword>
<protein>
    <recommendedName>
        <fullName evidence="1">Trafficking protein particle complex II-specific subunit 65 IgD3 domain-containing protein</fullName>
    </recommendedName>
</protein>
<dbReference type="PANTHER" id="PTHR28159:SF1">
    <property type="entry name" value="TRAFFICKING PROTEIN PARTICLE COMPLEX II-SPECIFIC SUBUNIT 65"/>
    <property type="match status" value="1"/>
</dbReference>
<organism evidence="2 3">
    <name type="scientific">Microthyrium microscopicum</name>
    <dbReference type="NCBI Taxonomy" id="703497"/>
    <lineage>
        <taxon>Eukaryota</taxon>
        <taxon>Fungi</taxon>
        <taxon>Dikarya</taxon>
        <taxon>Ascomycota</taxon>
        <taxon>Pezizomycotina</taxon>
        <taxon>Dothideomycetes</taxon>
        <taxon>Dothideomycetes incertae sedis</taxon>
        <taxon>Microthyriales</taxon>
        <taxon>Microthyriaceae</taxon>
        <taxon>Microthyrium</taxon>
    </lineage>
</organism>
<dbReference type="InterPro" id="IPR024662">
    <property type="entry name" value="Trs65"/>
</dbReference>
<name>A0A6A6U5A2_9PEZI</name>
<evidence type="ECO:0000259" key="1">
    <source>
        <dbReference type="Pfam" id="PF12735"/>
    </source>
</evidence>
<dbReference type="InterPro" id="IPR055420">
    <property type="entry name" value="IgD3_Trs65"/>
</dbReference>
<dbReference type="GO" id="GO:0006891">
    <property type="term" value="P:intra-Golgi vesicle-mediated transport"/>
    <property type="evidence" value="ECO:0007669"/>
    <property type="project" value="InterPro"/>
</dbReference>
<accession>A0A6A6U5A2</accession>